<protein>
    <submittedName>
        <fullName evidence="3">Uncharacterized protein</fullName>
    </submittedName>
</protein>
<feature type="compositionally biased region" description="Low complexity" evidence="1">
    <location>
        <begin position="152"/>
        <end position="163"/>
    </location>
</feature>
<keyword evidence="2" id="KW-0472">Membrane</keyword>
<evidence type="ECO:0000256" key="2">
    <source>
        <dbReference type="SAM" id="Phobius"/>
    </source>
</evidence>
<organism evidence="3 4">
    <name type="scientific">Triparma verrucosa</name>
    <dbReference type="NCBI Taxonomy" id="1606542"/>
    <lineage>
        <taxon>Eukaryota</taxon>
        <taxon>Sar</taxon>
        <taxon>Stramenopiles</taxon>
        <taxon>Ochrophyta</taxon>
        <taxon>Bolidophyceae</taxon>
        <taxon>Parmales</taxon>
        <taxon>Triparmaceae</taxon>
        <taxon>Triparma</taxon>
    </lineage>
</organism>
<sequence>MATFALILFANTDENCGDFNLFLQYLTIGFGLSIAALGIFVHYEYVFKPLLFLSSASSTTSDSDIDNFDSLISNDSFNACDRGVLSIGTPQEHFLAGAEAGGGGWELRVFPFSSVAGASGLFASSSWTFTLNCHLSRVSPESSPVTMTNSLSTSPSATSPSAP</sequence>
<keyword evidence="2" id="KW-0812">Transmembrane</keyword>
<accession>A0A9W7BX15</accession>
<dbReference type="AlphaFoldDB" id="A0A9W7BX15"/>
<evidence type="ECO:0000256" key="1">
    <source>
        <dbReference type="SAM" id="MobiDB-lite"/>
    </source>
</evidence>
<feature type="region of interest" description="Disordered" evidence="1">
    <location>
        <begin position="140"/>
        <end position="163"/>
    </location>
</feature>
<keyword evidence="4" id="KW-1185">Reference proteome</keyword>
<evidence type="ECO:0000313" key="4">
    <source>
        <dbReference type="Proteomes" id="UP001165160"/>
    </source>
</evidence>
<feature type="compositionally biased region" description="Polar residues" evidence="1">
    <location>
        <begin position="140"/>
        <end position="151"/>
    </location>
</feature>
<name>A0A9W7BX15_9STRA</name>
<comment type="caution">
    <text evidence="3">The sequence shown here is derived from an EMBL/GenBank/DDBJ whole genome shotgun (WGS) entry which is preliminary data.</text>
</comment>
<dbReference type="Proteomes" id="UP001165160">
    <property type="component" value="Unassembled WGS sequence"/>
</dbReference>
<evidence type="ECO:0000313" key="3">
    <source>
        <dbReference type="EMBL" id="GMH95287.1"/>
    </source>
</evidence>
<keyword evidence="2" id="KW-1133">Transmembrane helix</keyword>
<feature type="transmembrane region" description="Helical" evidence="2">
    <location>
        <begin position="22"/>
        <end position="43"/>
    </location>
</feature>
<proteinExistence type="predicted"/>
<gene>
    <name evidence="3" type="ORF">TrVE_jg816</name>
</gene>
<dbReference type="EMBL" id="BRXX01000165">
    <property type="protein sequence ID" value="GMH95287.1"/>
    <property type="molecule type" value="Genomic_DNA"/>
</dbReference>
<reference evidence="4" key="1">
    <citation type="journal article" date="2023" name="Commun. Biol.">
        <title>Genome analysis of Parmales, the sister group of diatoms, reveals the evolutionary specialization of diatoms from phago-mixotrophs to photoautotrophs.</title>
        <authorList>
            <person name="Ban H."/>
            <person name="Sato S."/>
            <person name="Yoshikawa S."/>
            <person name="Yamada K."/>
            <person name="Nakamura Y."/>
            <person name="Ichinomiya M."/>
            <person name="Sato N."/>
            <person name="Blanc-Mathieu R."/>
            <person name="Endo H."/>
            <person name="Kuwata A."/>
            <person name="Ogata H."/>
        </authorList>
    </citation>
    <scope>NUCLEOTIDE SEQUENCE [LARGE SCALE GENOMIC DNA]</scope>
    <source>
        <strain evidence="4">NIES 3699</strain>
    </source>
</reference>